<accession>A0A5M6IZE3</accession>
<gene>
    <name evidence="5" type="ORF">F1189_08395</name>
</gene>
<dbReference type="InterPro" id="IPR039424">
    <property type="entry name" value="SBP_5"/>
</dbReference>
<dbReference type="EMBL" id="VWPK01000010">
    <property type="protein sequence ID" value="KAA5612745.1"/>
    <property type="molecule type" value="Genomic_DNA"/>
</dbReference>
<evidence type="ECO:0000313" key="5">
    <source>
        <dbReference type="EMBL" id="KAA5612745.1"/>
    </source>
</evidence>
<evidence type="ECO:0000256" key="2">
    <source>
        <dbReference type="ARBA" id="ARBA00005695"/>
    </source>
</evidence>
<dbReference type="GO" id="GO:0030288">
    <property type="term" value="C:outer membrane-bounded periplasmic space"/>
    <property type="evidence" value="ECO:0007669"/>
    <property type="project" value="UniProtKB-ARBA"/>
</dbReference>
<keyword evidence="6" id="KW-1185">Reference proteome</keyword>
<dbReference type="OrthoDB" id="9803988at2"/>
<dbReference type="PANTHER" id="PTHR30290:SF38">
    <property type="entry name" value="D,D-DIPEPTIDE-BINDING PERIPLASMIC PROTEIN DDPA-RELATED"/>
    <property type="match status" value="1"/>
</dbReference>
<dbReference type="InterPro" id="IPR030678">
    <property type="entry name" value="Peptide/Ni-bd"/>
</dbReference>
<dbReference type="RefSeq" id="WP_150040278.1">
    <property type="nucleotide sequence ID" value="NZ_OW485601.1"/>
</dbReference>
<proteinExistence type="inferred from homology"/>
<dbReference type="GO" id="GO:0015833">
    <property type="term" value="P:peptide transport"/>
    <property type="evidence" value="ECO:0007669"/>
    <property type="project" value="TreeGrafter"/>
</dbReference>
<dbReference type="PIRSF" id="PIRSF002741">
    <property type="entry name" value="MppA"/>
    <property type="match status" value="1"/>
</dbReference>
<comment type="subcellular location">
    <subcellularLocation>
        <location evidence="1">Periplasm</location>
    </subcellularLocation>
</comment>
<comment type="caution">
    <text evidence="5">The sequence shown here is derived from an EMBL/GenBank/DDBJ whole genome shotgun (WGS) entry which is preliminary data.</text>
</comment>
<dbReference type="GO" id="GO:0043190">
    <property type="term" value="C:ATP-binding cassette (ABC) transporter complex"/>
    <property type="evidence" value="ECO:0007669"/>
    <property type="project" value="InterPro"/>
</dbReference>
<dbReference type="CDD" id="cd08517">
    <property type="entry name" value="PBP2_NikA_DppA_OppA_like_13"/>
    <property type="match status" value="1"/>
</dbReference>
<name>A0A5M6IZE3_9PROT</name>
<dbReference type="Gene3D" id="3.40.190.10">
    <property type="entry name" value="Periplasmic binding protein-like II"/>
    <property type="match status" value="1"/>
</dbReference>
<feature type="domain" description="Solute-binding protein family 5" evidence="4">
    <location>
        <begin position="79"/>
        <end position="445"/>
    </location>
</feature>
<sequence length="531" mass="58721">MPDAPIALGRRTLLASASALLALPRPGNAQISAGGNRMVIVLDYEPPTLVSLTNVATPALTVSGKVTEGLLQYSETLDPEPELAASWEIAPDGLTYTFHLRQGVRWHDGRPFTSADVAFSIELLRKVHPRGRGTFANVTAIETPDAATAVLRLSRPAPYLIKALAASESPIVPRHIYEGTDPAANPNGNAPVGTGPFRFKEWVRGSHILYERNPDYWVPGLPKLDQLVVRFIPDAASRSIAFETGAVDIGYRTPVALSDLERLRQLPSLAFEPRGNSYSFNVTRLEFNLQNAHFARPQLRQAIAHAIDRAVIARTVYYGYATICHSPIAPGLAQFHDPAPTPYPYDPRAAERLLDAAGYPRGADRVRLRLTLDYNPIGSDTRRLADYIRAALSRVGIAVEVRSQDLSSFIRRVYTDRDFDFTLNGASNLFDPTVGVQRLYWSKNRIKGVPFSNGTWYHNPRVDELLETAAVENDPARRVALFREFQQIVAAEVPDLNLVQPTFLTIHNRRVTDHSLTANGIESNLARARVV</sequence>
<keyword evidence="3" id="KW-0732">Signal</keyword>
<dbReference type="GO" id="GO:1904680">
    <property type="term" value="F:peptide transmembrane transporter activity"/>
    <property type="evidence" value="ECO:0007669"/>
    <property type="project" value="TreeGrafter"/>
</dbReference>
<reference evidence="5 6" key="1">
    <citation type="submission" date="2019-09" db="EMBL/GenBank/DDBJ databases">
        <title>Genome sequence of Rhodovastum atsumiense, a diverse member of the Acetobacteraceae family of non-sulfur purple photosynthetic bacteria.</title>
        <authorList>
            <person name="Meyer T."/>
            <person name="Kyndt J."/>
        </authorList>
    </citation>
    <scope>NUCLEOTIDE SEQUENCE [LARGE SCALE GENOMIC DNA]</scope>
    <source>
        <strain evidence="5 6">DSM 21279</strain>
    </source>
</reference>
<dbReference type="InterPro" id="IPR000914">
    <property type="entry name" value="SBP_5_dom"/>
</dbReference>
<dbReference type="Proteomes" id="UP000325255">
    <property type="component" value="Unassembled WGS sequence"/>
</dbReference>
<dbReference type="PANTHER" id="PTHR30290">
    <property type="entry name" value="PERIPLASMIC BINDING COMPONENT OF ABC TRANSPORTER"/>
    <property type="match status" value="1"/>
</dbReference>
<evidence type="ECO:0000256" key="1">
    <source>
        <dbReference type="ARBA" id="ARBA00004418"/>
    </source>
</evidence>
<evidence type="ECO:0000259" key="4">
    <source>
        <dbReference type="Pfam" id="PF00496"/>
    </source>
</evidence>
<evidence type="ECO:0000256" key="3">
    <source>
        <dbReference type="ARBA" id="ARBA00022729"/>
    </source>
</evidence>
<dbReference type="Gene3D" id="3.10.105.10">
    <property type="entry name" value="Dipeptide-binding Protein, Domain 3"/>
    <property type="match status" value="1"/>
</dbReference>
<organism evidence="5 6">
    <name type="scientific">Rhodovastum atsumiense</name>
    <dbReference type="NCBI Taxonomy" id="504468"/>
    <lineage>
        <taxon>Bacteria</taxon>
        <taxon>Pseudomonadati</taxon>
        <taxon>Pseudomonadota</taxon>
        <taxon>Alphaproteobacteria</taxon>
        <taxon>Acetobacterales</taxon>
        <taxon>Acetobacteraceae</taxon>
        <taxon>Rhodovastum</taxon>
    </lineage>
</organism>
<dbReference type="AlphaFoldDB" id="A0A5M6IZE3"/>
<dbReference type="SUPFAM" id="SSF53850">
    <property type="entry name" value="Periplasmic binding protein-like II"/>
    <property type="match status" value="1"/>
</dbReference>
<dbReference type="Pfam" id="PF00496">
    <property type="entry name" value="SBP_bac_5"/>
    <property type="match status" value="1"/>
</dbReference>
<protein>
    <submittedName>
        <fullName evidence="5">ABC transporter substrate-binding protein</fullName>
    </submittedName>
</protein>
<evidence type="ECO:0000313" key="6">
    <source>
        <dbReference type="Proteomes" id="UP000325255"/>
    </source>
</evidence>
<comment type="similarity">
    <text evidence="2">Belongs to the bacterial solute-binding protein 5 family.</text>
</comment>